<dbReference type="PANTHER" id="PTHR35007:SF4">
    <property type="entry name" value="CONSERVED TRANSMEMBRANE PROTEIN-RELATED"/>
    <property type="match status" value="1"/>
</dbReference>
<feature type="transmembrane region" description="Helical" evidence="6">
    <location>
        <begin position="135"/>
        <end position="155"/>
    </location>
</feature>
<evidence type="ECO:0000313" key="9">
    <source>
        <dbReference type="Proteomes" id="UP000515934"/>
    </source>
</evidence>
<feature type="transmembrane region" description="Helical" evidence="6">
    <location>
        <begin position="108"/>
        <end position="129"/>
    </location>
</feature>
<dbReference type="PANTHER" id="PTHR35007">
    <property type="entry name" value="INTEGRAL MEMBRANE PROTEIN-RELATED"/>
    <property type="match status" value="1"/>
</dbReference>
<dbReference type="RefSeq" id="WP_187556128.1">
    <property type="nucleotide sequence ID" value="NZ_CP060716.1"/>
</dbReference>
<gene>
    <name evidence="8" type="ORF">H9L06_05080</name>
</gene>
<evidence type="ECO:0000256" key="5">
    <source>
        <dbReference type="ARBA" id="ARBA00023136"/>
    </source>
</evidence>
<accession>A0A7G9S745</accession>
<sequence length="298" mass="31706">MTAVSIAARSAALLRGGLHPVQVMRSLARETVSPLLLNVVERIDMGEKPGDALAEIDGPDWRVLGAAWNLAEQSGAAFAPVLDRIALALRSIDELSARREVLLAAPRMTIRLVAWLPLASVGVGVLLGFDPLPVFLTPLGAGLLVFGLLLQLLGLQWTRKLTRQVEAQDRVAGLECELMWIALSGGAPPGRARVRVADAVSDARAEWIEFASLCRGTPLDQALQEAVNVGVPASSLLLDAAHTQRAQTQAELERAAERLGVRILVPIATCILPAFIVLGVFPVIVRLVSSVFPVASAI</sequence>
<evidence type="ECO:0000256" key="4">
    <source>
        <dbReference type="ARBA" id="ARBA00022989"/>
    </source>
</evidence>
<keyword evidence="3 6" id="KW-0812">Transmembrane</keyword>
<dbReference type="Pfam" id="PF00482">
    <property type="entry name" value="T2SSF"/>
    <property type="match status" value="1"/>
</dbReference>
<evidence type="ECO:0000256" key="6">
    <source>
        <dbReference type="SAM" id="Phobius"/>
    </source>
</evidence>
<dbReference type="EMBL" id="CP060716">
    <property type="protein sequence ID" value="QNN63670.1"/>
    <property type="molecule type" value="Genomic_DNA"/>
</dbReference>
<reference evidence="8 9" key="1">
    <citation type="submission" date="2020-08" db="EMBL/GenBank/DDBJ databases">
        <title>Genome sequence of Leucobacter denitrificans KACC 14055T.</title>
        <authorList>
            <person name="Hyun D.-W."/>
            <person name="Bae J.-W."/>
        </authorList>
    </citation>
    <scope>NUCLEOTIDE SEQUENCE [LARGE SCALE GENOMIC DNA]</scope>
    <source>
        <strain evidence="8 9">KACC 14055</strain>
    </source>
</reference>
<dbReference type="KEGG" id="ldn:H9L06_05080"/>
<keyword evidence="2" id="KW-1003">Cell membrane</keyword>
<protein>
    <submittedName>
        <fullName evidence="8">Type II secretion system F family protein</fullName>
    </submittedName>
</protein>
<name>A0A7G9S745_9MICO</name>
<dbReference type="AlphaFoldDB" id="A0A7G9S745"/>
<feature type="transmembrane region" description="Helical" evidence="6">
    <location>
        <begin position="263"/>
        <end position="285"/>
    </location>
</feature>
<keyword evidence="5 6" id="KW-0472">Membrane</keyword>
<dbReference type="InterPro" id="IPR018076">
    <property type="entry name" value="T2SS_GspF_dom"/>
</dbReference>
<proteinExistence type="predicted"/>
<evidence type="ECO:0000256" key="2">
    <source>
        <dbReference type="ARBA" id="ARBA00022475"/>
    </source>
</evidence>
<dbReference type="GO" id="GO:0005886">
    <property type="term" value="C:plasma membrane"/>
    <property type="evidence" value="ECO:0007669"/>
    <property type="project" value="UniProtKB-SubCell"/>
</dbReference>
<keyword evidence="9" id="KW-1185">Reference proteome</keyword>
<evidence type="ECO:0000259" key="7">
    <source>
        <dbReference type="Pfam" id="PF00482"/>
    </source>
</evidence>
<evidence type="ECO:0000256" key="1">
    <source>
        <dbReference type="ARBA" id="ARBA00004651"/>
    </source>
</evidence>
<dbReference type="Proteomes" id="UP000515934">
    <property type="component" value="Chromosome"/>
</dbReference>
<feature type="domain" description="Type II secretion system protein GspF" evidence="7">
    <location>
        <begin position="11"/>
        <end position="123"/>
    </location>
</feature>
<evidence type="ECO:0000256" key="3">
    <source>
        <dbReference type="ARBA" id="ARBA00022692"/>
    </source>
</evidence>
<organism evidence="8 9">
    <name type="scientific">Leucobacter denitrificans</name>
    <dbReference type="NCBI Taxonomy" id="683042"/>
    <lineage>
        <taxon>Bacteria</taxon>
        <taxon>Bacillati</taxon>
        <taxon>Actinomycetota</taxon>
        <taxon>Actinomycetes</taxon>
        <taxon>Micrococcales</taxon>
        <taxon>Microbacteriaceae</taxon>
        <taxon>Leucobacter</taxon>
    </lineage>
</organism>
<keyword evidence="4 6" id="KW-1133">Transmembrane helix</keyword>
<comment type="subcellular location">
    <subcellularLocation>
        <location evidence="1">Cell membrane</location>
        <topology evidence="1">Multi-pass membrane protein</topology>
    </subcellularLocation>
</comment>
<evidence type="ECO:0000313" key="8">
    <source>
        <dbReference type="EMBL" id="QNN63670.1"/>
    </source>
</evidence>